<dbReference type="PANTHER" id="PTHR43806:SF65">
    <property type="entry name" value="SERINE PROTEASE APRX"/>
    <property type="match status" value="1"/>
</dbReference>
<name>A0A4Q7Y569_9ACTN</name>
<keyword evidence="9" id="KW-1185">Reference proteome</keyword>
<organism evidence="8 9">
    <name type="scientific">Blastococcus saxobsidens</name>
    <dbReference type="NCBI Taxonomy" id="138336"/>
    <lineage>
        <taxon>Bacteria</taxon>
        <taxon>Bacillati</taxon>
        <taxon>Actinomycetota</taxon>
        <taxon>Actinomycetes</taxon>
        <taxon>Geodermatophilales</taxon>
        <taxon>Geodermatophilaceae</taxon>
        <taxon>Blastococcus</taxon>
    </lineage>
</organism>
<protein>
    <submittedName>
        <fullName evidence="8">Serine protease AprX</fullName>
    </submittedName>
</protein>
<comment type="similarity">
    <text evidence="1 5">Belongs to the peptidase S8 family.</text>
</comment>
<dbReference type="GO" id="GO:0004252">
    <property type="term" value="F:serine-type endopeptidase activity"/>
    <property type="evidence" value="ECO:0007669"/>
    <property type="project" value="UniProtKB-UniRule"/>
</dbReference>
<feature type="active site" description="Charge relay system" evidence="5">
    <location>
        <position position="416"/>
    </location>
</feature>
<comment type="caution">
    <text evidence="8">The sequence shown here is derived from an EMBL/GenBank/DDBJ whole genome shotgun (WGS) entry which is preliminary data.</text>
</comment>
<feature type="active site" description="Charge relay system" evidence="5">
    <location>
        <position position="215"/>
    </location>
</feature>
<feature type="signal peptide" evidence="6">
    <location>
        <begin position="1"/>
        <end position="39"/>
    </location>
</feature>
<dbReference type="InterPro" id="IPR050131">
    <property type="entry name" value="Peptidase_S8_subtilisin-like"/>
</dbReference>
<feature type="domain" description="Peptidase S8/S53" evidence="7">
    <location>
        <begin position="169"/>
        <end position="457"/>
    </location>
</feature>
<dbReference type="AlphaFoldDB" id="A0A4Q7Y569"/>
<dbReference type="Proteomes" id="UP000292507">
    <property type="component" value="Unassembled WGS sequence"/>
</dbReference>
<dbReference type="SUPFAM" id="SSF52743">
    <property type="entry name" value="Subtilisin-like"/>
    <property type="match status" value="1"/>
</dbReference>
<evidence type="ECO:0000256" key="3">
    <source>
        <dbReference type="ARBA" id="ARBA00022801"/>
    </source>
</evidence>
<evidence type="ECO:0000256" key="2">
    <source>
        <dbReference type="ARBA" id="ARBA00022670"/>
    </source>
</evidence>
<accession>A0A4Q7Y569</accession>
<reference evidence="8 9" key="1">
    <citation type="submission" date="2019-02" db="EMBL/GenBank/DDBJ databases">
        <title>Sequencing the genomes of 1000 actinobacteria strains.</title>
        <authorList>
            <person name="Klenk H.-P."/>
        </authorList>
    </citation>
    <scope>NUCLEOTIDE SEQUENCE [LARGE SCALE GENOMIC DNA]</scope>
    <source>
        <strain evidence="8 9">DSM 44509</strain>
    </source>
</reference>
<evidence type="ECO:0000313" key="8">
    <source>
        <dbReference type="EMBL" id="RZU31243.1"/>
    </source>
</evidence>
<sequence>MIARQVGKKARRRPATRAAAVAIASATLAGMGVTPSAAAAEAPTGPLVPVIVEGGAAAAAAEVQRLGGVVDLRLDILDGLQARVPAGGLPLLSRVDGVRAVTPDGPLVTLDQVWGDDTTGEGREATLKTGSWLASVDQGSAFTVTKDTGAQDVWGKSDPGNGDRKLTGVGVGVALIDTGVTRVPGLDAAGKVVDGPDLSLDSQADNLRHGDGYGHGTHLAGLIAGRDSAAPRGNEKDEKWFVGMAPDATIVNVKVGAADGSVDVSQVIAGIDWVVTNKASHNIRVLNLSYGTDSTQSYQLDPLAHAVESAWRAGIVVVVAAGNDGASGARPLTMPAIDPYVIAVGSSNNHGTPAPEDDLVGAWTNSGTTARRPDLLAPGKSVVSLRVPSSYADVGHPEGLVYGDDTGRLFRGSGTSQSAAVVSGAAALLLQRNPKLTPDQVKGLLKDSADKLMLDTSPVQGAGDLDVKGAVELLEKGSVPKYAQSFTRSSGTGTLDAARGGAYLTDPATGTALRGEQDVFGVAWDATAWAAASSARTAWSGGTWRGTAWTGSAWVDGVWPAVVWTEPSWTGIAWTDRPWSRMSWRADDWQRMSWRGDHWARMSWRADDWQRMSWRNADNW</sequence>
<keyword evidence="6" id="KW-0732">Signal</keyword>
<dbReference type="InterPro" id="IPR000209">
    <property type="entry name" value="Peptidase_S8/S53_dom"/>
</dbReference>
<dbReference type="PANTHER" id="PTHR43806">
    <property type="entry name" value="PEPTIDASE S8"/>
    <property type="match status" value="1"/>
</dbReference>
<evidence type="ECO:0000313" key="9">
    <source>
        <dbReference type="Proteomes" id="UP000292507"/>
    </source>
</evidence>
<evidence type="ECO:0000256" key="6">
    <source>
        <dbReference type="SAM" id="SignalP"/>
    </source>
</evidence>
<evidence type="ECO:0000256" key="4">
    <source>
        <dbReference type="ARBA" id="ARBA00022825"/>
    </source>
</evidence>
<dbReference type="Pfam" id="PF00082">
    <property type="entry name" value="Peptidase_S8"/>
    <property type="match status" value="1"/>
</dbReference>
<evidence type="ECO:0000256" key="1">
    <source>
        <dbReference type="ARBA" id="ARBA00011073"/>
    </source>
</evidence>
<gene>
    <name evidence="8" type="ORF">BKA19_0900</name>
</gene>
<keyword evidence="2 5" id="KW-0645">Protease</keyword>
<keyword evidence="3 5" id="KW-0378">Hydrolase</keyword>
<dbReference type="InterPro" id="IPR015500">
    <property type="entry name" value="Peptidase_S8_subtilisin-rel"/>
</dbReference>
<dbReference type="EMBL" id="SHKV01000001">
    <property type="protein sequence ID" value="RZU31243.1"/>
    <property type="molecule type" value="Genomic_DNA"/>
</dbReference>
<dbReference type="GO" id="GO:0006508">
    <property type="term" value="P:proteolysis"/>
    <property type="evidence" value="ECO:0007669"/>
    <property type="project" value="UniProtKB-KW"/>
</dbReference>
<evidence type="ECO:0000256" key="5">
    <source>
        <dbReference type="PROSITE-ProRule" id="PRU01240"/>
    </source>
</evidence>
<dbReference type="InterPro" id="IPR036852">
    <property type="entry name" value="Peptidase_S8/S53_dom_sf"/>
</dbReference>
<evidence type="ECO:0000259" key="7">
    <source>
        <dbReference type="Pfam" id="PF00082"/>
    </source>
</evidence>
<proteinExistence type="inferred from homology"/>
<feature type="active site" description="Charge relay system" evidence="5">
    <location>
        <position position="177"/>
    </location>
</feature>
<dbReference type="PROSITE" id="PS51892">
    <property type="entry name" value="SUBTILASE"/>
    <property type="match status" value="1"/>
</dbReference>
<feature type="chain" id="PRO_5020187110" evidence="6">
    <location>
        <begin position="40"/>
        <end position="620"/>
    </location>
</feature>
<keyword evidence="4 5" id="KW-0720">Serine protease</keyword>
<dbReference type="Gene3D" id="3.40.50.200">
    <property type="entry name" value="Peptidase S8/S53 domain"/>
    <property type="match status" value="1"/>
</dbReference>
<dbReference type="PRINTS" id="PR00723">
    <property type="entry name" value="SUBTILISIN"/>
</dbReference>